<organism evidence="4 5">
    <name type="scientific">Cruoricaptor ignavus</name>
    <dbReference type="NCBI Taxonomy" id="1118202"/>
    <lineage>
        <taxon>Bacteria</taxon>
        <taxon>Pseudomonadati</taxon>
        <taxon>Bacteroidota</taxon>
        <taxon>Flavobacteriia</taxon>
        <taxon>Flavobacteriales</taxon>
        <taxon>Weeksellaceae</taxon>
        <taxon>Cruoricaptor</taxon>
    </lineage>
</organism>
<reference evidence="4 5" key="1">
    <citation type="submission" date="2016-11" db="EMBL/GenBank/DDBJ databases">
        <authorList>
            <person name="Jaros S."/>
            <person name="Januszkiewicz K."/>
            <person name="Wedrychowicz H."/>
        </authorList>
    </citation>
    <scope>NUCLEOTIDE SEQUENCE [LARGE SCALE GENOMIC DNA]</scope>
    <source>
        <strain evidence="4 5">DSM 25479</strain>
    </source>
</reference>
<keyword evidence="5" id="KW-1185">Reference proteome</keyword>
<dbReference type="GO" id="GO:0003676">
    <property type="term" value="F:nucleic acid binding"/>
    <property type="evidence" value="ECO:0007669"/>
    <property type="project" value="InterPro"/>
</dbReference>
<dbReference type="Gene3D" id="3.40.50.150">
    <property type="entry name" value="Vaccinia Virus protein VP39"/>
    <property type="match status" value="1"/>
</dbReference>
<name>A0A1M6CZI5_9FLAO</name>
<sequence length="230" mass="26310">MEVFRLQQFSVRQSAEVFRVGTDAMLLGAMADVPGKKSALEIGTGTGIISLILAQRNPQLEILAIDIDENAANLAEENFRNSVFSDRLSVQQADFNFFNPEEKFDLIISNPPFFDENISAKDKIARQKVALSFEDLIQKSMDLLREEGVFSVIIPSADSQHFIDFAENCRLHLIRKINIFGIEGGSLRRNILEFSLAKKEISERDFTIEKRPRIYSYEYLELTKDLHLFR</sequence>
<dbReference type="GO" id="GO:0008757">
    <property type="term" value="F:S-adenosylmethionine-dependent methyltransferase activity"/>
    <property type="evidence" value="ECO:0007669"/>
    <property type="project" value="UniProtKB-ARBA"/>
</dbReference>
<keyword evidence="1 4" id="KW-0489">Methyltransferase</keyword>
<evidence type="ECO:0000313" key="5">
    <source>
        <dbReference type="Proteomes" id="UP000184335"/>
    </source>
</evidence>
<dbReference type="EMBL" id="FQYI01000003">
    <property type="protein sequence ID" value="SHI66417.1"/>
    <property type="molecule type" value="Genomic_DNA"/>
</dbReference>
<dbReference type="InterPro" id="IPR007848">
    <property type="entry name" value="Small_mtfrase_dom"/>
</dbReference>
<keyword evidence="2" id="KW-0949">S-adenosyl-L-methionine</keyword>
<dbReference type="RefSeq" id="WP_073178753.1">
    <property type="nucleotide sequence ID" value="NZ_FQYI01000003.1"/>
</dbReference>
<feature type="domain" description="Methyltransferase small" evidence="3">
    <location>
        <begin position="25"/>
        <end position="154"/>
    </location>
</feature>
<dbReference type="AlphaFoldDB" id="A0A1M6CZI5"/>
<dbReference type="InterPro" id="IPR002052">
    <property type="entry name" value="DNA_methylase_N6_adenine_CS"/>
</dbReference>
<evidence type="ECO:0000313" key="4">
    <source>
        <dbReference type="EMBL" id="SHI66417.1"/>
    </source>
</evidence>
<dbReference type="SUPFAM" id="SSF53335">
    <property type="entry name" value="S-adenosyl-L-methionine-dependent methyltransferases"/>
    <property type="match status" value="1"/>
</dbReference>
<dbReference type="Proteomes" id="UP000184335">
    <property type="component" value="Unassembled WGS sequence"/>
</dbReference>
<dbReference type="InterPro" id="IPR029063">
    <property type="entry name" value="SAM-dependent_MTases_sf"/>
</dbReference>
<dbReference type="GO" id="GO:0032259">
    <property type="term" value="P:methylation"/>
    <property type="evidence" value="ECO:0007669"/>
    <property type="project" value="UniProtKB-KW"/>
</dbReference>
<dbReference type="GO" id="GO:0008170">
    <property type="term" value="F:N-methyltransferase activity"/>
    <property type="evidence" value="ECO:0007669"/>
    <property type="project" value="UniProtKB-ARBA"/>
</dbReference>
<keyword evidence="4" id="KW-0808">Transferase</keyword>
<dbReference type="PANTHER" id="PTHR47739:SF1">
    <property type="entry name" value="TRNA1(VAL) (ADENINE(37)-N6)-METHYLTRANSFERASE"/>
    <property type="match status" value="1"/>
</dbReference>
<gene>
    <name evidence="4" type="ORF">SAMN05443429_10364</name>
</gene>
<dbReference type="InterPro" id="IPR050210">
    <property type="entry name" value="tRNA_Adenine-N(6)_MTase"/>
</dbReference>
<protein>
    <submittedName>
        <fullName evidence="4">tRNA1Val (Adenine37-N6)-methyltransferase</fullName>
    </submittedName>
</protein>
<dbReference type="CDD" id="cd02440">
    <property type="entry name" value="AdoMet_MTases"/>
    <property type="match status" value="1"/>
</dbReference>
<evidence type="ECO:0000259" key="3">
    <source>
        <dbReference type="Pfam" id="PF05175"/>
    </source>
</evidence>
<dbReference type="Pfam" id="PF05175">
    <property type="entry name" value="MTS"/>
    <property type="match status" value="1"/>
</dbReference>
<accession>A0A1M6CZI5</accession>
<dbReference type="PROSITE" id="PS00092">
    <property type="entry name" value="N6_MTASE"/>
    <property type="match status" value="1"/>
</dbReference>
<dbReference type="STRING" id="1118202.SAMN05443429_10364"/>
<evidence type="ECO:0000256" key="1">
    <source>
        <dbReference type="ARBA" id="ARBA00022603"/>
    </source>
</evidence>
<dbReference type="PANTHER" id="PTHR47739">
    <property type="entry name" value="TRNA1(VAL) (ADENINE(37)-N6)-METHYLTRANSFERASE"/>
    <property type="match status" value="1"/>
</dbReference>
<evidence type="ECO:0000256" key="2">
    <source>
        <dbReference type="ARBA" id="ARBA00022691"/>
    </source>
</evidence>
<dbReference type="OrthoDB" id="5383291at2"/>
<proteinExistence type="predicted"/>